<dbReference type="RefSeq" id="WP_154308153.1">
    <property type="nucleotide sequence ID" value="NZ_WKKI01000024.1"/>
</dbReference>
<comment type="caution">
    <text evidence="7">The sequence shown here is derived from an EMBL/GenBank/DDBJ whole genome shotgun (WGS) entry which is preliminary data.</text>
</comment>
<feature type="transmembrane region" description="Helical" evidence="6">
    <location>
        <begin position="95"/>
        <end position="116"/>
    </location>
</feature>
<dbReference type="Proteomes" id="UP000448867">
    <property type="component" value="Unassembled WGS sequence"/>
</dbReference>
<evidence type="ECO:0000256" key="1">
    <source>
        <dbReference type="ARBA" id="ARBA00004651"/>
    </source>
</evidence>
<feature type="transmembrane region" description="Helical" evidence="6">
    <location>
        <begin position="194"/>
        <end position="214"/>
    </location>
</feature>
<feature type="transmembrane region" description="Helical" evidence="6">
    <location>
        <begin position="421"/>
        <end position="439"/>
    </location>
</feature>
<dbReference type="CDD" id="cd13124">
    <property type="entry name" value="MATE_SpoVB_like"/>
    <property type="match status" value="1"/>
</dbReference>
<keyword evidence="2" id="KW-1003">Cell membrane</keyword>
<comment type="subcellular location">
    <subcellularLocation>
        <location evidence="1">Cell membrane</location>
        <topology evidence="1">Multi-pass membrane protein</topology>
    </subcellularLocation>
</comment>
<name>A0A7X2J032_9BACI</name>
<gene>
    <name evidence="7" type="ORF">GJU40_12495</name>
</gene>
<feature type="transmembrane region" description="Helical" evidence="6">
    <location>
        <begin position="327"/>
        <end position="347"/>
    </location>
</feature>
<evidence type="ECO:0000256" key="6">
    <source>
        <dbReference type="SAM" id="Phobius"/>
    </source>
</evidence>
<keyword evidence="5 6" id="KW-0472">Membrane</keyword>
<accession>A0A7X2J032</accession>
<dbReference type="PANTHER" id="PTHR30250">
    <property type="entry name" value="PST FAMILY PREDICTED COLANIC ACID TRANSPORTER"/>
    <property type="match status" value="1"/>
</dbReference>
<feature type="transmembrane region" description="Helical" evidence="6">
    <location>
        <begin position="363"/>
        <end position="384"/>
    </location>
</feature>
<feature type="transmembrane region" description="Helical" evidence="6">
    <location>
        <begin position="170"/>
        <end position="188"/>
    </location>
</feature>
<feature type="transmembrane region" description="Helical" evidence="6">
    <location>
        <begin position="451"/>
        <end position="472"/>
    </location>
</feature>
<keyword evidence="8" id="KW-1185">Reference proteome</keyword>
<dbReference type="InterPro" id="IPR050833">
    <property type="entry name" value="Poly_Biosynth_Transport"/>
</dbReference>
<evidence type="ECO:0000313" key="8">
    <source>
        <dbReference type="Proteomes" id="UP000448867"/>
    </source>
</evidence>
<evidence type="ECO:0000256" key="3">
    <source>
        <dbReference type="ARBA" id="ARBA00022692"/>
    </source>
</evidence>
<organism evidence="7 8">
    <name type="scientific">Metabacillus lacus</name>
    <dbReference type="NCBI Taxonomy" id="1983721"/>
    <lineage>
        <taxon>Bacteria</taxon>
        <taxon>Bacillati</taxon>
        <taxon>Bacillota</taxon>
        <taxon>Bacilli</taxon>
        <taxon>Bacillales</taxon>
        <taxon>Bacillaceae</taxon>
        <taxon>Metabacillus</taxon>
    </lineage>
</organism>
<dbReference type="OrthoDB" id="9775950at2"/>
<protein>
    <submittedName>
        <fullName evidence="7">Oligosaccharide flippase family protein</fullName>
    </submittedName>
</protein>
<dbReference type="Pfam" id="PF01943">
    <property type="entry name" value="Polysacc_synt"/>
    <property type="match status" value="1"/>
</dbReference>
<dbReference type="AlphaFoldDB" id="A0A7X2J032"/>
<evidence type="ECO:0000313" key="7">
    <source>
        <dbReference type="EMBL" id="MRX72961.1"/>
    </source>
</evidence>
<evidence type="ECO:0000256" key="5">
    <source>
        <dbReference type="ARBA" id="ARBA00023136"/>
    </source>
</evidence>
<evidence type="ECO:0000256" key="4">
    <source>
        <dbReference type="ARBA" id="ARBA00022989"/>
    </source>
</evidence>
<feature type="transmembrane region" description="Helical" evidence="6">
    <location>
        <begin position="238"/>
        <end position="258"/>
    </location>
</feature>
<reference evidence="7 8" key="1">
    <citation type="submission" date="2019-11" db="EMBL/GenBank/DDBJ databases">
        <title>Bacillus lacus genome.</title>
        <authorList>
            <person name="Allen C.J."/>
            <person name="Newman J.D."/>
        </authorList>
    </citation>
    <scope>NUCLEOTIDE SEQUENCE [LARGE SCALE GENOMIC DNA]</scope>
    <source>
        <strain evidence="7 8">KCTC 33946</strain>
    </source>
</reference>
<proteinExistence type="predicted"/>
<dbReference type="PANTHER" id="PTHR30250:SF29">
    <property type="entry name" value="POLYSACCHARIDE BIOSYNTHESIS PROTEIN C-TERMINAL DOMAIN-CONTAINING PROTEIN"/>
    <property type="match status" value="1"/>
</dbReference>
<dbReference type="PIRSF" id="PIRSF038958">
    <property type="entry name" value="PG_synth_SpoVB"/>
    <property type="match status" value="1"/>
</dbReference>
<feature type="transmembrane region" description="Helical" evidence="6">
    <location>
        <begin position="289"/>
        <end position="306"/>
    </location>
</feature>
<dbReference type="GO" id="GO:0005886">
    <property type="term" value="C:plasma membrane"/>
    <property type="evidence" value="ECO:0007669"/>
    <property type="project" value="UniProtKB-SubCell"/>
</dbReference>
<feature type="transmembrane region" description="Helical" evidence="6">
    <location>
        <begin position="391"/>
        <end position="415"/>
    </location>
</feature>
<feature type="transmembrane region" description="Helical" evidence="6">
    <location>
        <begin position="54"/>
        <end position="75"/>
    </location>
</feature>
<feature type="transmembrane region" description="Helical" evidence="6">
    <location>
        <begin position="484"/>
        <end position="505"/>
    </location>
</feature>
<dbReference type="EMBL" id="WKKI01000024">
    <property type="protein sequence ID" value="MRX72961.1"/>
    <property type="molecule type" value="Genomic_DNA"/>
</dbReference>
<evidence type="ECO:0000256" key="2">
    <source>
        <dbReference type="ARBA" id="ARBA00022475"/>
    </source>
</evidence>
<keyword evidence="3 6" id="KW-0812">Transmembrane</keyword>
<feature type="transmembrane region" description="Helical" evidence="6">
    <location>
        <begin position="128"/>
        <end position="149"/>
    </location>
</feature>
<keyword evidence="4 6" id="KW-1133">Transmembrane helix</keyword>
<sequence>MCSQTAKKRSLVWQGAFVLTLAGLITKVLSAAYRVPYQNIVGDIGFYIYQQVYPFYGIAIMLATSGFPVIVSKLIAEHGQEENRVNMAKIMKICWLYFGSIGLFFFVCLNIGASYIADFMGDSQLAPLIRVVSFSFLLLPFISMLRGYFQGIHNMMPTAVSQVTEQSIRVITIIFLSYLMLSLGYDLYQAGSGALIGSLTGGVAAAGVLLVYWVRNRRIQDDLQGQATVGGRQILKELFIYSFTICLSSLLLILFQLVDAMNLYSLLVSNGMEETAAKQLKGVYDRGQPLIQLGTVAATSISLSLVPLISTAKKRNDHKWLEDKINLALKACLVVGAGATVGLLAIVKQTNIMLFRNELGSDILAILSVSILFTSLAVTIAAVLQGLNQTIYPALAVLAGAIVKIVLNILLIPAYQTTGAAVSSVAAFAVVAVLNIVFLRKQQFRFKDYRGLSKIILSAGILYGALQLYIIVFDMITGEFSRTLTTIEALSAVCVGGIVYVAAVLKTNVFTREELDVVPMGSRLKSLGKG</sequence>
<dbReference type="InterPro" id="IPR002797">
    <property type="entry name" value="Polysacc_synth"/>
</dbReference>
<dbReference type="InterPro" id="IPR024923">
    <property type="entry name" value="PG_synth_SpoVB"/>
</dbReference>